<evidence type="ECO:0000256" key="2">
    <source>
        <dbReference type="ARBA" id="ARBA00022723"/>
    </source>
</evidence>
<organism evidence="6 7">
    <name type="scientific">Campylobacter virus IBB35</name>
    <dbReference type="NCBI Taxonomy" id="1006972"/>
    <lineage>
        <taxon>Viruses</taxon>
        <taxon>Duplodnaviria</taxon>
        <taxon>Heunggongvirae</taxon>
        <taxon>Uroviricota</taxon>
        <taxon>Caudoviricetes</taxon>
        <taxon>Connertonviridae</taxon>
        <taxon>Firehammervirus</taxon>
    </lineage>
</organism>
<keyword evidence="2" id="KW-0479">Metal-binding</keyword>
<dbReference type="GO" id="GO:0046872">
    <property type="term" value="F:metal ion binding"/>
    <property type="evidence" value="ECO:0007669"/>
    <property type="project" value="UniProtKB-KW"/>
</dbReference>
<keyword evidence="1" id="KW-0949">S-adenosyl-L-methionine</keyword>
<dbReference type="PANTHER" id="PTHR11228">
    <property type="entry name" value="RADICAL SAM DOMAIN PROTEIN"/>
    <property type="match status" value="1"/>
</dbReference>
<dbReference type="EMBL" id="HM246720">
    <property type="protein sequence ID" value="AEF56777.1"/>
    <property type="molecule type" value="Genomic_DNA"/>
</dbReference>
<dbReference type="SFLD" id="SFLDS00029">
    <property type="entry name" value="Radical_SAM"/>
    <property type="match status" value="2"/>
</dbReference>
<dbReference type="InterPro" id="IPR050377">
    <property type="entry name" value="Radical_SAM_PqqE_MftC-like"/>
</dbReference>
<dbReference type="Pfam" id="PF04055">
    <property type="entry name" value="Radical_SAM"/>
    <property type="match status" value="1"/>
</dbReference>
<evidence type="ECO:0000313" key="7">
    <source>
        <dbReference type="Proteomes" id="UP000007175"/>
    </source>
</evidence>
<evidence type="ECO:0000256" key="1">
    <source>
        <dbReference type="ARBA" id="ARBA00022691"/>
    </source>
</evidence>
<dbReference type="InterPro" id="IPR007197">
    <property type="entry name" value="rSAM"/>
</dbReference>
<dbReference type="Proteomes" id="UP000007175">
    <property type="component" value="Genome Segment"/>
</dbReference>
<dbReference type="CDD" id="cd01335">
    <property type="entry name" value="Radical_SAM"/>
    <property type="match status" value="1"/>
</dbReference>
<dbReference type="GO" id="GO:0003824">
    <property type="term" value="F:catalytic activity"/>
    <property type="evidence" value="ECO:0007669"/>
    <property type="project" value="InterPro"/>
</dbReference>
<evidence type="ECO:0000313" key="6">
    <source>
        <dbReference type="EMBL" id="AEF56777.1"/>
    </source>
</evidence>
<evidence type="ECO:0000259" key="5">
    <source>
        <dbReference type="Pfam" id="PF04055"/>
    </source>
</evidence>
<dbReference type="PANTHER" id="PTHR11228:SF7">
    <property type="entry name" value="PQQA PEPTIDE CYCLASE"/>
    <property type="match status" value="1"/>
</dbReference>
<dbReference type="InterPro" id="IPR058240">
    <property type="entry name" value="rSAM_sf"/>
</dbReference>
<evidence type="ECO:0000256" key="4">
    <source>
        <dbReference type="ARBA" id="ARBA00023014"/>
    </source>
</evidence>
<dbReference type="Gene3D" id="3.20.20.70">
    <property type="entry name" value="Aldolase class I"/>
    <property type="match status" value="2"/>
</dbReference>
<keyword evidence="4" id="KW-0411">Iron-sulfur</keyword>
<reference evidence="6 7" key="1">
    <citation type="journal article" date="2012" name="Virol. J.">
        <title>The genome and proteome of a Campylobacter coli bacteriophage vB_CcoM-IBB_35 reveal unusual features.</title>
        <authorList>
            <person name="Carvalho C.M."/>
            <person name="Kropinski A.M."/>
            <person name="Lingohr E.J."/>
            <person name="Santos S.B."/>
            <person name="King J."/>
            <person name="Azeredo J."/>
        </authorList>
    </citation>
    <scope>NUCLEOTIDE SEQUENCE [LARGE SCALE GENOMIC DNA]</scope>
</reference>
<keyword evidence="3" id="KW-0408">Iron</keyword>
<proteinExistence type="predicted"/>
<feature type="domain" description="Radical SAM core" evidence="5">
    <location>
        <begin position="28"/>
        <end position="144"/>
    </location>
</feature>
<accession>H6SU85</accession>
<sequence>MVIIGQNLFKTLEVKNYNNNPDLKITLKPTYKCNQMCSFCCEYDNTFPEWDRSTITRLIDKLKDTPDRFQKIFVYYYGGEPTLFKHLEELTEKLFEVYKDRDLFIQCQTNLSIDKNRLYNFKYNNFEFCSSYHMNKQKVEDFIEKLNILKELNILGYCFMNTYLDQEHQFIKEFNALAEVIPDKLKMRFTVDNINPGSKHMNYEKLIKTYPFLNNYLETQFTFLIDSKEVIYDKAYNEGLYKQCRFCKCEVGSKSLVINYDELCYHCDDESNKFNNKEIKGLPLKDLDLNNFLYLIKFVELSSAIEDLNLKSGDEMIEIFCTTKCNWNCYYCCENIHNSKKTPNYEDIILKVKQNLDNPIILSGGEPGLIPENIIKTIFSMHSDVSINTNGTFIKKYKNFVDKATKIYYHCTVDLEPIENTYTENNIEYLVIVTDDNIHKLDNFLKTYNYIYFDVIPCNIPQDIKYYKNLSLENIKLLKQIIKNNKNVYKKSLLYLMNRNRYNIKKFI</sequence>
<dbReference type="GO" id="GO:0051536">
    <property type="term" value="F:iron-sulfur cluster binding"/>
    <property type="evidence" value="ECO:0007669"/>
    <property type="project" value="UniProtKB-KW"/>
</dbReference>
<dbReference type="SUPFAM" id="SSF102114">
    <property type="entry name" value="Radical SAM enzymes"/>
    <property type="match status" value="2"/>
</dbReference>
<dbReference type="InterPro" id="IPR013785">
    <property type="entry name" value="Aldolase_TIM"/>
</dbReference>
<name>H6SU85_9CAUD</name>
<protein>
    <recommendedName>
        <fullName evidence="5">Radical SAM core domain-containing protein</fullName>
    </recommendedName>
</protein>
<evidence type="ECO:0000256" key="3">
    <source>
        <dbReference type="ARBA" id="ARBA00023004"/>
    </source>
</evidence>